<keyword evidence="1" id="KW-1185">Reference proteome</keyword>
<dbReference type="WBParaSite" id="HCON_00145620-00001">
    <property type="protein sequence ID" value="HCON_00145620-00001"/>
    <property type="gene ID" value="HCON_00145620"/>
</dbReference>
<sequence length="172" mass="19114">MDLEKLFREDHTFFKVIVGDFKAKIGLETDEELHIGAHGMKWCKQALGGGAIKFSKRSPKSFINWDHLAPLASGWEDPVIHNINKQGNQPIDHLHDNARKAESSRVAKRGLPSKDLKQIRQRAIARAAGNHQRTAELKNLCTGAFMDVTARLEIAVAKPPPLTGASPLTRPR</sequence>
<name>A0A7I4YWF6_HAECO</name>
<proteinExistence type="predicted"/>
<accession>A0A7I4YWF6</accession>
<organism evidence="1 2">
    <name type="scientific">Haemonchus contortus</name>
    <name type="common">Barber pole worm</name>
    <dbReference type="NCBI Taxonomy" id="6289"/>
    <lineage>
        <taxon>Eukaryota</taxon>
        <taxon>Metazoa</taxon>
        <taxon>Ecdysozoa</taxon>
        <taxon>Nematoda</taxon>
        <taxon>Chromadorea</taxon>
        <taxon>Rhabditida</taxon>
        <taxon>Rhabditina</taxon>
        <taxon>Rhabditomorpha</taxon>
        <taxon>Strongyloidea</taxon>
        <taxon>Trichostrongylidae</taxon>
        <taxon>Haemonchus</taxon>
    </lineage>
</organism>
<reference evidence="2" key="1">
    <citation type="submission" date="2020-12" db="UniProtKB">
        <authorList>
            <consortium name="WormBaseParasite"/>
        </authorList>
    </citation>
    <scope>IDENTIFICATION</scope>
    <source>
        <strain evidence="2">MHco3</strain>
    </source>
</reference>
<evidence type="ECO:0000313" key="2">
    <source>
        <dbReference type="WBParaSite" id="HCON_00145620-00001"/>
    </source>
</evidence>
<evidence type="ECO:0000313" key="1">
    <source>
        <dbReference type="Proteomes" id="UP000025227"/>
    </source>
</evidence>
<dbReference type="AlphaFoldDB" id="A0A7I4YWF6"/>
<dbReference type="Proteomes" id="UP000025227">
    <property type="component" value="Unplaced"/>
</dbReference>
<protein>
    <submittedName>
        <fullName evidence="2">HNH homing endonuclease</fullName>
    </submittedName>
</protein>
<dbReference type="OrthoDB" id="5818039at2759"/>